<dbReference type="EMBL" id="CP032101">
    <property type="protein sequence ID" value="AXX86766.1"/>
    <property type="molecule type" value="Genomic_DNA"/>
</dbReference>
<dbReference type="InterPro" id="IPR006726">
    <property type="entry name" value="PHBA_efflux_AaeB/fusaric-R"/>
</dbReference>
<reference evidence="2 5" key="3">
    <citation type="submission" date="2018-08" db="EMBL/GenBank/DDBJ databases">
        <title>Complete genome of the Arcobacter marinus type strain JCM 15502.</title>
        <authorList>
            <person name="Miller W.G."/>
            <person name="Yee E."/>
            <person name="Huynh S."/>
            <person name="Parker C.T."/>
        </authorList>
    </citation>
    <scope>NUCLEOTIDE SEQUENCE [LARGE SCALE GENOMIC DNA]</scope>
    <source>
        <strain evidence="2 5">JCM 15502</strain>
    </source>
</reference>
<evidence type="ECO:0000256" key="1">
    <source>
        <dbReference type="SAM" id="Phobius"/>
    </source>
</evidence>
<organism evidence="2 5">
    <name type="scientific">Malaciobacter marinus</name>
    <dbReference type="NCBI Taxonomy" id="505249"/>
    <lineage>
        <taxon>Bacteria</taxon>
        <taxon>Pseudomonadati</taxon>
        <taxon>Campylobacterota</taxon>
        <taxon>Epsilonproteobacteria</taxon>
        <taxon>Campylobacterales</taxon>
        <taxon>Arcobacteraceae</taxon>
        <taxon>Malaciobacter</taxon>
    </lineage>
</organism>
<evidence type="ECO:0000313" key="3">
    <source>
        <dbReference type="EMBL" id="PHO15969.1"/>
    </source>
</evidence>
<keyword evidence="1" id="KW-0812">Transmembrane</keyword>
<feature type="transmembrane region" description="Helical" evidence="1">
    <location>
        <begin position="465"/>
        <end position="485"/>
    </location>
</feature>
<evidence type="ECO:0000313" key="2">
    <source>
        <dbReference type="EMBL" id="AXX86766.1"/>
    </source>
</evidence>
<reference evidence="4" key="1">
    <citation type="submission" date="2017-09" db="EMBL/GenBank/DDBJ databases">
        <title>Arcobacter canalis sp. nov., a new species isolated from a water canal contaminated with urban sewage.</title>
        <authorList>
            <person name="Perez-Cataluna A."/>
            <person name="Salas-Masso N."/>
            <person name="Figueras M.J."/>
        </authorList>
    </citation>
    <scope>NUCLEOTIDE SEQUENCE [LARGE SCALE GENOMIC DNA]</scope>
    <source>
        <strain evidence="4">CECT 7727</strain>
    </source>
</reference>
<name>A0A347TJI8_9BACT</name>
<keyword evidence="1" id="KW-0472">Membrane</keyword>
<dbReference type="AlphaFoldDB" id="A0A347TJI8"/>
<dbReference type="RefSeq" id="WP_099310523.1">
    <property type="nucleotide sequence ID" value="NZ_CP032101.1"/>
</dbReference>
<dbReference type="Pfam" id="PF04632">
    <property type="entry name" value="FUSC"/>
    <property type="match status" value="1"/>
</dbReference>
<proteinExistence type="predicted"/>
<feature type="transmembrane region" description="Helical" evidence="1">
    <location>
        <begin position="100"/>
        <end position="117"/>
    </location>
</feature>
<feature type="transmembrane region" description="Helical" evidence="1">
    <location>
        <begin position="76"/>
        <end position="94"/>
    </location>
</feature>
<feature type="transmembrane region" description="Helical" evidence="1">
    <location>
        <begin position="439"/>
        <end position="459"/>
    </location>
</feature>
<sequence>MFLALNKTTLNCAIKEWVNQDLPILKYIVKSTTAALLALSICMYFNLKMPQTSVFTVFIVMQPFSGLVYSKSFYRLVGTIIGTIMAFILVGAFIQDRVSFTLFFALWIGLCAAVGFMSRNFMSYGFVLSGYTIALVTMPIMQRLQDVFTFGIDRLAEVIIGLLCSSFISEILFPQKLSQTLQKTEKRKFDLLIKSLSNNENIFNFEKESINYAKDILGTDSLRINSNFETGMKKSNRLYYKRLNSEFMHISTTFFSLKNIINNNINNAIFINSIKSIYLVLEGCLKKFSDEQQTVQTLNNLVLELKSLKKTTLLKIKEEKQKISHDDFELLHDFNSICYLITRIESELIEYCNTYLNFISNDSKIKKLEDFSQNLKFSTHSDNILISLMITRGAIALILMMAFWMISGWKYAPFAVIPAVANTLLLSTAPNPVGATKNFLIGTTIALFITPIYNFYIIPMFVNDLITFCIFLTPILAFISLLMILPGKNLIGFGFLLIFINTCAIYTHYNMTFVSFADMCIATILGLIISGFSFILIDFASNVWIEARVKRTLNLQINKSIKEKLALQRVKLESGSFDLLQRYSAIGRLDTKSNNTIFRWVLSTLELGKAIINIRRKSSLFSKRRPPQIHKILTLIKKYFDFKNKKSKKEQLEKIKHHIEEFEHIHLNSANDQILLKDIYMNFSIIYSIIKNREFLPIKGEIKCT</sequence>
<dbReference type="GO" id="GO:0022857">
    <property type="term" value="F:transmembrane transporter activity"/>
    <property type="evidence" value="ECO:0007669"/>
    <property type="project" value="InterPro"/>
</dbReference>
<dbReference type="Proteomes" id="UP000224740">
    <property type="component" value="Unassembled WGS sequence"/>
</dbReference>
<feature type="transmembrane region" description="Helical" evidence="1">
    <location>
        <begin position="411"/>
        <end position="427"/>
    </location>
</feature>
<gene>
    <name evidence="2" type="ORF">AMRN_1015</name>
    <name evidence="3" type="ORF">CPH92_04195</name>
</gene>
<protein>
    <submittedName>
        <fullName evidence="2">Putative fusaric acid resistance efflux pump, inner membrane transporter</fullName>
    </submittedName>
</protein>
<feature type="transmembrane region" description="Helical" evidence="1">
    <location>
        <begin position="384"/>
        <end position="405"/>
    </location>
</feature>
<reference evidence="3" key="2">
    <citation type="submission" date="2017-09" db="EMBL/GenBank/DDBJ databases">
        <authorList>
            <person name="Perez-Cataluna A."/>
            <person name="Figueras M.J."/>
            <person name="Salas-Masso N."/>
        </authorList>
    </citation>
    <scope>NUCLEOTIDE SEQUENCE</scope>
    <source>
        <strain evidence="3">CECT 7727</strain>
    </source>
</reference>
<dbReference type="EMBL" id="NXAO01000016">
    <property type="protein sequence ID" value="PHO15969.1"/>
    <property type="molecule type" value="Genomic_DNA"/>
</dbReference>
<feature type="transmembrane region" description="Helical" evidence="1">
    <location>
        <begin position="124"/>
        <end position="142"/>
    </location>
</feature>
<dbReference type="KEGG" id="amar:AMRN_1015"/>
<dbReference type="GO" id="GO:0005886">
    <property type="term" value="C:plasma membrane"/>
    <property type="evidence" value="ECO:0007669"/>
    <property type="project" value="InterPro"/>
</dbReference>
<keyword evidence="1" id="KW-1133">Transmembrane helix</keyword>
<feature type="transmembrane region" description="Helical" evidence="1">
    <location>
        <begin position="154"/>
        <end position="173"/>
    </location>
</feature>
<dbReference type="Proteomes" id="UP000264693">
    <property type="component" value="Chromosome"/>
</dbReference>
<feature type="transmembrane region" description="Helical" evidence="1">
    <location>
        <begin position="490"/>
        <end position="509"/>
    </location>
</feature>
<evidence type="ECO:0000313" key="5">
    <source>
        <dbReference type="Proteomes" id="UP000264693"/>
    </source>
</evidence>
<evidence type="ECO:0000313" key="4">
    <source>
        <dbReference type="Proteomes" id="UP000224740"/>
    </source>
</evidence>
<accession>A0A347TJI8</accession>
<feature type="transmembrane region" description="Helical" evidence="1">
    <location>
        <begin position="521"/>
        <end position="545"/>
    </location>
</feature>
<keyword evidence="4" id="KW-1185">Reference proteome</keyword>